<feature type="non-terminal residue" evidence="2">
    <location>
        <position position="1"/>
    </location>
</feature>
<evidence type="ECO:0000256" key="1">
    <source>
        <dbReference type="SAM" id="MobiDB-lite"/>
    </source>
</evidence>
<comment type="caution">
    <text evidence="2">The sequence shown here is derived from an EMBL/GenBank/DDBJ whole genome shotgun (WGS) entry which is preliminary data.</text>
</comment>
<feature type="compositionally biased region" description="Basic and acidic residues" evidence="1">
    <location>
        <begin position="23"/>
        <end position="34"/>
    </location>
</feature>
<dbReference type="AlphaFoldDB" id="A0A7J5YPE0"/>
<gene>
    <name evidence="2" type="ORF">F7725_013037</name>
</gene>
<dbReference type="Proteomes" id="UP000518266">
    <property type="component" value="Unassembled WGS sequence"/>
</dbReference>
<accession>A0A7J5YPE0</accession>
<dbReference type="EMBL" id="JAAKFY010000010">
    <property type="protein sequence ID" value="KAF3851265.1"/>
    <property type="molecule type" value="Genomic_DNA"/>
</dbReference>
<proteinExistence type="predicted"/>
<protein>
    <submittedName>
        <fullName evidence="2">Uncharacterized protein</fullName>
    </submittedName>
</protein>
<evidence type="ECO:0000313" key="2">
    <source>
        <dbReference type="EMBL" id="KAF3851265.1"/>
    </source>
</evidence>
<organism evidence="2 3">
    <name type="scientific">Dissostichus mawsoni</name>
    <name type="common">Antarctic cod</name>
    <dbReference type="NCBI Taxonomy" id="36200"/>
    <lineage>
        <taxon>Eukaryota</taxon>
        <taxon>Metazoa</taxon>
        <taxon>Chordata</taxon>
        <taxon>Craniata</taxon>
        <taxon>Vertebrata</taxon>
        <taxon>Euteleostomi</taxon>
        <taxon>Actinopterygii</taxon>
        <taxon>Neopterygii</taxon>
        <taxon>Teleostei</taxon>
        <taxon>Neoteleostei</taxon>
        <taxon>Acanthomorphata</taxon>
        <taxon>Eupercaria</taxon>
        <taxon>Perciformes</taxon>
        <taxon>Notothenioidei</taxon>
        <taxon>Nototheniidae</taxon>
        <taxon>Dissostichus</taxon>
    </lineage>
</organism>
<feature type="compositionally biased region" description="Basic residues" evidence="1">
    <location>
        <begin position="35"/>
        <end position="44"/>
    </location>
</feature>
<name>A0A7J5YPE0_DISMA</name>
<feature type="region of interest" description="Disordered" evidence="1">
    <location>
        <begin position="1"/>
        <end position="92"/>
    </location>
</feature>
<keyword evidence="3" id="KW-1185">Reference proteome</keyword>
<evidence type="ECO:0000313" key="3">
    <source>
        <dbReference type="Proteomes" id="UP000518266"/>
    </source>
</evidence>
<reference evidence="2 3" key="1">
    <citation type="submission" date="2020-03" db="EMBL/GenBank/DDBJ databases">
        <title>Dissostichus mawsoni Genome sequencing and assembly.</title>
        <authorList>
            <person name="Park H."/>
        </authorList>
    </citation>
    <scope>NUCLEOTIDE SEQUENCE [LARGE SCALE GENOMIC DNA]</scope>
    <source>
        <strain evidence="2">DM0001</strain>
        <tissue evidence="2">Muscle</tissue>
    </source>
</reference>
<sequence>TLPKCEALLRGSPRLFEESLEPPQKHDESHEQSHLHHHKHKQTHLRGQSQRDGAERGQILQEPVREVGQPVVVEEEGGGPCRETGGQRGRGERPAAAIHLTTMTGAKCTSQVTSLRSCMCERISMFLSFTKSQCDWFSTEKSNFPADL</sequence>